<reference evidence="11 12" key="1">
    <citation type="journal article" date="2020" name="Mol. Biol. Evol.">
        <title>Interspecific Gene Flow and the Evolution of Specialization in Black and White Rhinoceros.</title>
        <authorList>
            <person name="Moodley Y."/>
            <person name="Westbury M.V."/>
            <person name="Russo I.M."/>
            <person name="Gopalakrishnan S."/>
            <person name="Rakotoarivelo A."/>
            <person name="Olsen R.A."/>
            <person name="Prost S."/>
            <person name="Tunstall T."/>
            <person name="Ryder O.A."/>
            <person name="Dalen L."/>
            <person name="Bruford M.W."/>
        </authorList>
    </citation>
    <scope>NUCLEOTIDE SEQUENCE [LARGE SCALE GENOMIC DNA]</scope>
    <source>
        <strain evidence="11">SBR-YM</strain>
        <tissue evidence="11">Skin</tissue>
    </source>
</reference>
<evidence type="ECO:0000256" key="6">
    <source>
        <dbReference type="ARBA" id="ARBA00022604"/>
    </source>
</evidence>
<dbReference type="GO" id="GO:0051607">
    <property type="term" value="P:defense response to virus"/>
    <property type="evidence" value="ECO:0007669"/>
    <property type="project" value="UniProtKB-KW"/>
</dbReference>
<keyword evidence="4" id="KW-0202">Cytokine</keyword>
<sequence length="210" mass="24142">MQYTLLIVGRSAIRKERSAKSLGPDQLKTGATDFNCVGLTLSETMNYTSFILAFQLCVILGSSSYYCQAVFFKEIENLKEYFNASNPDVADGGSLFLDILKNWKEESDKKIIQSQIVSFYFKLFENLKDNQVIQKSMDTIKEDLFVKFFNSSTSKLDDFKKLIQIPVDDLQVQRKAISELIKVMNDLSPRSNLRKRKRSQGQFRGRRALN</sequence>
<dbReference type="GO" id="GO:0045785">
    <property type="term" value="P:positive regulation of cell adhesion"/>
    <property type="evidence" value="ECO:0007669"/>
    <property type="project" value="UniProtKB-ARBA"/>
</dbReference>
<gene>
    <name evidence="11" type="ORF">HPG69_014891</name>
</gene>
<evidence type="ECO:0000313" key="11">
    <source>
        <dbReference type="EMBL" id="KAF5928286.1"/>
    </source>
</evidence>
<accession>A0A7J7FKS4</accession>
<dbReference type="GO" id="GO:0002250">
    <property type="term" value="P:adaptive immune response"/>
    <property type="evidence" value="ECO:0007669"/>
    <property type="project" value="TreeGrafter"/>
</dbReference>
<keyword evidence="5" id="KW-0964">Secreted</keyword>
<dbReference type="GO" id="GO:0005133">
    <property type="term" value="F:type II interferon receptor binding"/>
    <property type="evidence" value="ECO:0007669"/>
    <property type="project" value="InterPro"/>
</dbReference>
<name>A0A7J7FKS4_DICBM</name>
<keyword evidence="8" id="KW-0325">Glycoprotein</keyword>
<dbReference type="GO" id="GO:0006959">
    <property type="term" value="P:humoral immune response"/>
    <property type="evidence" value="ECO:0007669"/>
    <property type="project" value="TreeGrafter"/>
</dbReference>
<evidence type="ECO:0000256" key="4">
    <source>
        <dbReference type="ARBA" id="ARBA00022514"/>
    </source>
</evidence>
<evidence type="ECO:0000256" key="9">
    <source>
        <dbReference type="ARBA" id="ARBA00023283"/>
    </source>
</evidence>
<dbReference type="Proteomes" id="UP000551758">
    <property type="component" value="Unassembled WGS sequence"/>
</dbReference>
<dbReference type="InterPro" id="IPR002069">
    <property type="entry name" value="Interferon_gamma"/>
</dbReference>
<dbReference type="InterPro" id="IPR009079">
    <property type="entry name" value="4_helix_cytokine-like_core"/>
</dbReference>
<evidence type="ECO:0000256" key="3">
    <source>
        <dbReference type="ARBA" id="ARBA00016945"/>
    </source>
</evidence>
<dbReference type="SUPFAM" id="SSF47266">
    <property type="entry name" value="4-helical cytokines"/>
    <property type="match status" value="1"/>
</dbReference>
<dbReference type="Gene3D" id="1.20.1250.10">
    <property type="match status" value="1"/>
</dbReference>
<dbReference type="EMBL" id="JACDTQ010000370">
    <property type="protein sequence ID" value="KAF5928286.1"/>
    <property type="molecule type" value="Genomic_DNA"/>
</dbReference>
<dbReference type="PANTHER" id="PTHR11419:SF0">
    <property type="entry name" value="INTERFERON GAMMA"/>
    <property type="match status" value="1"/>
</dbReference>
<comment type="subcellular location">
    <subcellularLocation>
        <location evidence="1">Secreted</location>
    </subcellularLocation>
</comment>
<proteinExistence type="inferred from homology"/>
<dbReference type="Pfam" id="PF00714">
    <property type="entry name" value="IFN-gamma"/>
    <property type="match status" value="1"/>
</dbReference>
<comment type="similarity">
    <text evidence="2">Belongs to the type II (or gamma) interferon family.</text>
</comment>
<comment type="caution">
    <text evidence="11">The sequence shown here is derived from an EMBL/GenBank/DDBJ whole genome shotgun (WGS) entry which is preliminary data.</text>
</comment>
<dbReference type="GO" id="GO:0060333">
    <property type="term" value="P:type II interferon-mediated signaling pathway"/>
    <property type="evidence" value="ECO:0007669"/>
    <property type="project" value="UniProtKB-ARBA"/>
</dbReference>
<evidence type="ECO:0000313" key="12">
    <source>
        <dbReference type="Proteomes" id="UP000551758"/>
    </source>
</evidence>
<dbReference type="GO" id="GO:0005615">
    <property type="term" value="C:extracellular space"/>
    <property type="evidence" value="ECO:0007669"/>
    <property type="project" value="UniProtKB-KW"/>
</dbReference>
<keyword evidence="9" id="KW-0873">Pyrrolidone carboxylic acid</keyword>
<keyword evidence="12" id="KW-1185">Reference proteome</keyword>
<dbReference type="GO" id="GO:0001774">
    <property type="term" value="P:microglial cell activation"/>
    <property type="evidence" value="ECO:0007669"/>
    <property type="project" value="UniProtKB-ARBA"/>
</dbReference>
<dbReference type="FunFam" id="1.20.1250.10:FF:000007">
    <property type="entry name" value="Interferon gamma"/>
    <property type="match status" value="1"/>
</dbReference>
<dbReference type="GO" id="GO:0005125">
    <property type="term" value="F:cytokine activity"/>
    <property type="evidence" value="ECO:0007669"/>
    <property type="project" value="UniProtKB-KW"/>
</dbReference>
<protein>
    <recommendedName>
        <fullName evidence="3">Interferon gamma</fullName>
    </recommendedName>
</protein>
<keyword evidence="7" id="KW-0051">Antiviral defense</keyword>
<evidence type="ECO:0000256" key="8">
    <source>
        <dbReference type="ARBA" id="ARBA00023180"/>
    </source>
</evidence>
<dbReference type="PANTHER" id="PTHR11419">
    <property type="entry name" value="INTERFERON GAMMA"/>
    <property type="match status" value="1"/>
</dbReference>
<evidence type="ECO:0000256" key="5">
    <source>
        <dbReference type="ARBA" id="ARBA00022525"/>
    </source>
</evidence>
<evidence type="ECO:0000256" key="1">
    <source>
        <dbReference type="ARBA" id="ARBA00004613"/>
    </source>
</evidence>
<evidence type="ECO:0000256" key="10">
    <source>
        <dbReference type="ARBA" id="ARBA00024373"/>
    </source>
</evidence>
<organism evidence="11 12">
    <name type="scientific">Diceros bicornis minor</name>
    <name type="common">South-central black rhinoceros</name>
    <dbReference type="NCBI Taxonomy" id="77932"/>
    <lineage>
        <taxon>Eukaryota</taxon>
        <taxon>Metazoa</taxon>
        <taxon>Chordata</taxon>
        <taxon>Craniata</taxon>
        <taxon>Vertebrata</taxon>
        <taxon>Euteleostomi</taxon>
        <taxon>Mammalia</taxon>
        <taxon>Eutheria</taxon>
        <taxon>Laurasiatheria</taxon>
        <taxon>Perissodactyla</taxon>
        <taxon>Rhinocerotidae</taxon>
        <taxon>Diceros</taxon>
    </lineage>
</organism>
<comment type="subunit">
    <text evidence="10">Homodimer. Interacts with IFNGR1 (via extracellular domain); this interaction promotes IFNGR1 dimerization.</text>
</comment>
<dbReference type="AlphaFoldDB" id="A0A7J7FKS4"/>
<evidence type="ECO:0000256" key="2">
    <source>
        <dbReference type="ARBA" id="ARBA00007566"/>
    </source>
</evidence>
<evidence type="ECO:0000256" key="7">
    <source>
        <dbReference type="ARBA" id="ARBA00023118"/>
    </source>
</evidence>
<keyword evidence="6" id="KW-0341">Growth regulation</keyword>